<accession>A0A4Y2H8N0</accession>
<gene>
    <name evidence="1" type="ORF">AVEN_152259_1</name>
</gene>
<name>A0A4Y2H8N0_ARAVE</name>
<evidence type="ECO:0000313" key="1">
    <source>
        <dbReference type="EMBL" id="GBM61118.1"/>
    </source>
</evidence>
<dbReference type="AlphaFoldDB" id="A0A4Y2H8N0"/>
<evidence type="ECO:0000313" key="2">
    <source>
        <dbReference type="Proteomes" id="UP000499080"/>
    </source>
</evidence>
<proteinExistence type="predicted"/>
<reference evidence="1 2" key="1">
    <citation type="journal article" date="2019" name="Sci. Rep.">
        <title>Orb-weaving spider Araneus ventricosus genome elucidates the spidroin gene catalogue.</title>
        <authorList>
            <person name="Kono N."/>
            <person name="Nakamura H."/>
            <person name="Ohtoshi R."/>
            <person name="Moran D.A.P."/>
            <person name="Shinohara A."/>
            <person name="Yoshida Y."/>
            <person name="Fujiwara M."/>
            <person name="Mori M."/>
            <person name="Tomita M."/>
            <person name="Arakawa K."/>
        </authorList>
    </citation>
    <scope>NUCLEOTIDE SEQUENCE [LARGE SCALE GENOMIC DNA]</scope>
</reference>
<comment type="caution">
    <text evidence="1">The sequence shown here is derived from an EMBL/GenBank/DDBJ whole genome shotgun (WGS) entry which is preliminary data.</text>
</comment>
<keyword evidence="2" id="KW-1185">Reference proteome</keyword>
<protein>
    <submittedName>
        <fullName evidence="1">Uncharacterized protein</fullName>
    </submittedName>
</protein>
<dbReference type="Proteomes" id="UP000499080">
    <property type="component" value="Unassembled WGS sequence"/>
</dbReference>
<organism evidence="1 2">
    <name type="scientific">Araneus ventricosus</name>
    <name type="common">Orbweaver spider</name>
    <name type="synonym">Epeira ventricosa</name>
    <dbReference type="NCBI Taxonomy" id="182803"/>
    <lineage>
        <taxon>Eukaryota</taxon>
        <taxon>Metazoa</taxon>
        <taxon>Ecdysozoa</taxon>
        <taxon>Arthropoda</taxon>
        <taxon>Chelicerata</taxon>
        <taxon>Arachnida</taxon>
        <taxon>Araneae</taxon>
        <taxon>Araneomorphae</taxon>
        <taxon>Entelegynae</taxon>
        <taxon>Araneoidea</taxon>
        <taxon>Araneidae</taxon>
        <taxon>Araneus</taxon>
    </lineage>
</organism>
<sequence length="95" mass="10824">MTRVQANLSLTRVQACSKLTEASITKERICSKHDANSLQIIARTRTQYTTRRIELMTYRLVTVVIPLRQHIAGDGSFFSIDRSLLIILTLLDSFI</sequence>
<dbReference type="EMBL" id="BGPR01001753">
    <property type="protein sequence ID" value="GBM61118.1"/>
    <property type="molecule type" value="Genomic_DNA"/>
</dbReference>